<evidence type="ECO:0000256" key="6">
    <source>
        <dbReference type="ARBA" id="ARBA00022729"/>
    </source>
</evidence>
<dbReference type="InterPro" id="IPR029070">
    <property type="entry name" value="Chitinase_insertion_sf"/>
</dbReference>
<proteinExistence type="inferred from homology"/>
<keyword evidence="9" id="KW-0119">Carbohydrate metabolism</keyword>
<dbReference type="SUPFAM" id="SSF54556">
    <property type="entry name" value="Chitinase insertion domain"/>
    <property type="match status" value="1"/>
</dbReference>
<name>A0A2N3N247_9PEZI</name>
<keyword evidence="10 12" id="KW-0326">Glycosidase</keyword>
<evidence type="ECO:0000256" key="4">
    <source>
        <dbReference type="ARBA" id="ARBA00012729"/>
    </source>
</evidence>
<dbReference type="InterPro" id="IPR011583">
    <property type="entry name" value="Chitinase_II/V-like_cat"/>
</dbReference>
<dbReference type="CDD" id="cd06548">
    <property type="entry name" value="GH18_chitinase"/>
    <property type="match status" value="1"/>
</dbReference>
<keyword evidence="5" id="KW-0964">Secreted</keyword>
<organism evidence="15 16">
    <name type="scientific">Lomentospora prolificans</name>
    <dbReference type="NCBI Taxonomy" id="41688"/>
    <lineage>
        <taxon>Eukaryota</taxon>
        <taxon>Fungi</taxon>
        <taxon>Dikarya</taxon>
        <taxon>Ascomycota</taxon>
        <taxon>Pezizomycotina</taxon>
        <taxon>Sordariomycetes</taxon>
        <taxon>Hypocreomycetidae</taxon>
        <taxon>Microascales</taxon>
        <taxon>Microascaceae</taxon>
        <taxon>Lomentospora</taxon>
    </lineage>
</organism>
<dbReference type="EMBL" id="NLAX01001034">
    <property type="protein sequence ID" value="PKS06505.1"/>
    <property type="molecule type" value="Genomic_DNA"/>
</dbReference>
<evidence type="ECO:0000256" key="12">
    <source>
        <dbReference type="RuleBase" id="RU000489"/>
    </source>
</evidence>
<dbReference type="InterPro" id="IPR001223">
    <property type="entry name" value="Glyco_hydro18_cat"/>
</dbReference>
<dbReference type="OrthoDB" id="76388at2759"/>
<keyword evidence="7 12" id="KW-0378">Hydrolase</keyword>
<feature type="signal peptide" evidence="13">
    <location>
        <begin position="1"/>
        <end position="23"/>
    </location>
</feature>
<evidence type="ECO:0000313" key="15">
    <source>
        <dbReference type="EMBL" id="PKS06505.1"/>
    </source>
</evidence>
<dbReference type="Gene3D" id="3.20.20.80">
    <property type="entry name" value="Glycosidases"/>
    <property type="match status" value="1"/>
</dbReference>
<evidence type="ECO:0000256" key="11">
    <source>
        <dbReference type="ARBA" id="ARBA00023326"/>
    </source>
</evidence>
<comment type="subcellular location">
    <subcellularLocation>
        <location evidence="2">Secreted</location>
    </subcellularLocation>
</comment>
<evidence type="ECO:0000256" key="7">
    <source>
        <dbReference type="ARBA" id="ARBA00022801"/>
    </source>
</evidence>
<gene>
    <name evidence="15" type="ORF">jhhlp_007253</name>
</gene>
<evidence type="ECO:0000256" key="8">
    <source>
        <dbReference type="ARBA" id="ARBA00023024"/>
    </source>
</evidence>
<dbReference type="PROSITE" id="PS01095">
    <property type="entry name" value="GH18_1"/>
    <property type="match status" value="1"/>
</dbReference>
<evidence type="ECO:0000256" key="10">
    <source>
        <dbReference type="ARBA" id="ARBA00023295"/>
    </source>
</evidence>
<feature type="domain" description="GH18" evidence="14">
    <location>
        <begin position="61"/>
        <end position="424"/>
    </location>
</feature>
<dbReference type="InterPro" id="IPR050314">
    <property type="entry name" value="Glycosyl_Hydrlase_18"/>
</dbReference>
<dbReference type="GO" id="GO:0008843">
    <property type="term" value="F:endochitinase activity"/>
    <property type="evidence" value="ECO:0007669"/>
    <property type="project" value="UniProtKB-EC"/>
</dbReference>
<evidence type="ECO:0000313" key="16">
    <source>
        <dbReference type="Proteomes" id="UP000233524"/>
    </source>
</evidence>
<dbReference type="FunCoup" id="A0A2N3N247">
    <property type="interactions" value="554"/>
</dbReference>
<dbReference type="InterPro" id="IPR001579">
    <property type="entry name" value="Glyco_hydro_18_chit_AS"/>
</dbReference>
<dbReference type="STRING" id="41688.A0A2N3N247"/>
<comment type="catalytic activity">
    <reaction evidence="1">
        <text>Random endo-hydrolysis of N-acetyl-beta-D-glucosaminide (1-&gt;4)-beta-linkages in chitin and chitodextrins.</text>
        <dbReference type="EC" id="3.2.1.14"/>
    </reaction>
</comment>
<dbReference type="SUPFAM" id="SSF51445">
    <property type="entry name" value="(Trans)glycosidases"/>
    <property type="match status" value="1"/>
</dbReference>
<dbReference type="InterPro" id="IPR017853">
    <property type="entry name" value="GH"/>
</dbReference>
<dbReference type="GO" id="GO:0006032">
    <property type="term" value="P:chitin catabolic process"/>
    <property type="evidence" value="ECO:0007669"/>
    <property type="project" value="UniProtKB-KW"/>
</dbReference>
<evidence type="ECO:0000256" key="3">
    <source>
        <dbReference type="ARBA" id="ARBA00008682"/>
    </source>
</evidence>
<evidence type="ECO:0000256" key="9">
    <source>
        <dbReference type="ARBA" id="ARBA00023277"/>
    </source>
</evidence>
<dbReference type="PROSITE" id="PS51910">
    <property type="entry name" value="GH18_2"/>
    <property type="match status" value="1"/>
</dbReference>
<evidence type="ECO:0000259" key="14">
    <source>
        <dbReference type="PROSITE" id="PS51910"/>
    </source>
</evidence>
<evidence type="ECO:0000256" key="5">
    <source>
        <dbReference type="ARBA" id="ARBA00022525"/>
    </source>
</evidence>
<feature type="chain" id="PRO_5014807410" description="chitinase" evidence="13">
    <location>
        <begin position="24"/>
        <end position="446"/>
    </location>
</feature>
<evidence type="ECO:0000256" key="2">
    <source>
        <dbReference type="ARBA" id="ARBA00004613"/>
    </source>
</evidence>
<comment type="caution">
    <text evidence="15">The sequence shown here is derived from an EMBL/GenBank/DDBJ whole genome shotgun (WGS) entry which is preliminary data.</text>
</comment>
<dbReference type="GO" id="GO:0005576">
    <property type="term" value="C:extracellular region"/>
    <property type="evidence" value="ECO:0007669"/>
    <property type="project" value="UniProtKB-SubCell"/>
</dbReference>
<dbReference type="PANTHER" id="PTHR11177">
    <property type="entry name" value="CHITINASE"/>
    <property type="match status" value="1"/>
</dbReference>
<keyword evidence="6 13" id="KW-0732">Signal</keyword>
<keyword evidence="11" id="KW-0624">Polysaccharide degradation</keyword>
<evidence type="ECO:0000256" key="13">
    <source>
        <dbReference type="SAM" id="SignalP"/>
    </source>
</evidence>
<dbReference type="GO" id="GO:0000272">
    <property type="term" value="P:polysaccharide catabolic process"/>
    <property type="evidence" value="ECO:0007669"/>
    <property type="project" value="UniProtKB-KW"/>
</dbReference>
<dbReference type="VEuPathDB" id="FungiDB:jhhlp_007253"/>
<evidence type="ECO:0000256" key="1">
    <source>
        <dbReference type="ARBA" id="ARBA00000822"/>
    </source>
</evidence>
<comment type="similarity">
    <text evidence="3">Belongs to the glycosyl hydrolase 18 family. Chitinase class V subfamily.</text>
</comment>
<dbReference type="Pfam" id="PF00704">
    <property type="entry name" value="Glyco_hydro_18"/>
    <property type="match status" value="1"/>
</dbReference>
<dbReference type="GO" id="GO:0008061">
    <property type="term" value="F:chitin binding"/>
    <property type="evidence" value="ECO:0007669"/>
    <property type="project" value="InterPro"/>
</dbReference>
<dbReference type="FunFam" id="3.10.50.10:FF:000005">
    <property type="entry name" value="Endochitinase B1"/>
    <property type="match status" value="1"/>
</dbReference>
<keyword evidence="16" id="KW-1185">Reference proteome</keyword>
<dbReference type="Proteomes" id="UP000233524">
    <property type="component" value="Unassembled WGS sequence"/>
</dbReference>
<dbReference type="EC" id="3.2.1.14" evidence="4"/>
<dbReference type="PANTHER" id="PTHR11177:SF384">
    <property type="entry name" value="CHITINASE"/>
    <property type="match status" value="1"/>
</dbReference>
<dbReference type="FunFam" id="3.20.20.80:FF:000075">
    <property type="entry name" value="Sporulation-specific chitinase"/>
    <property type="match status" value="1"/>
</dbReference>
<reference evidence="15 16" key="1">
    <citation type="journal article" date="2017" name="G3 (Bethesda)">
        <title>First Draft Genome Sequence of the Pathogenic Fungus Lomentospora prolificans (Formerly Scedosporium prolificans).</title>
        <authorList>
            <person name="Luo R."/>
            <person name="Zimin A."/>
            <person name="Workman R."/>
            <person name="Fan Y."/>
            <person name="Pertea G."/>
            <person name="Grossman N."/>
            <person name="Wear M.P."/>
            <person name="Jia B."/>
            <person name="Miller H."/>
            <person name="Casadevall A."/>
            <person name="Timp W."/>
            <person name="Zhang S.X."/>
            <person name="Salzberg S.L."/>
        </authorList>
    </citation>
    <scope>NUCLEOTIDE SEQUENCE [LARGE SCALE GENOMIC DNA]</scope>
    <source>
        <strain evidence="15 16">JHH-5317</strain>
    </source>
</reference>
<sequence length="446" mass="48724">MKLPWLSAAFVLVCSGIAAPAASENGEPATLASVPLNFTTGPLPNDGSSVHTFSKAVTGTYKNALYFTNWGIYGANFQPQDLPAGEITHVLYAFADIASDGTVISSDPWADTDKRYDTDSWNDVGNNVYGCVKQLFLHKKKHRNLKLLLSIGGWTYSPKFAPIAATEEGRRRFATSAVRLVADWGFDGLDIDWEYPQNAAEAQNLVDLLRSCREALDAYSAEFAGGYHFSITVASPAGAQNYDTMLLEEMNPLLDAWHLMAYDYAGAWDTTTGHQANVYPDPNNAAATKFNTETAVNAYLQRGIPAEKIMMGVPLYGRSFMNTQGMGLPYSGIGAGSIEDGIWLYKDLPRPGAQEVWDDVVRAAYSYDSSSQELVTYDTITSTSRKAEWLIEKGLGGAVFWEASGDRKGSESLITTLANTMISLDGSQNLLSYPDSIYDNIRNAME</sequence>
<dbReference type="SMART" id="SM00636">
    <property type="entry name" value="Glyco_18"/>
    <property type="match status" value="1"/>
</dbReference>
<protein>
    <recommendedName>
        <fullName evidence="4">chitinase</fullName>
        <ecNumber evidence="4">3.2.1.14</ecNumber>
    </recommendedName>
</protein>
<dbReference type="Gene3D" id="3.10.50.10">
    <property type="match status" value="1"/>
</dbReference>
<keyword evidence="8" id="KW-0146">Chitin degradation</keyword>
<dbReference type="AlphaFoldDB" id="A0A2N3N247"/>
<accession>A0A2N3N247</accession>
<dbReference type="InParanoid" id="A0A2N3N247"/>